<dbReference type="PANTHER" id="PTHR31559">
    <property type="entry name" value="PYRIDOXAL 5'-PHOSPHATE SYNTHASE SUBUNIT SNO"/>
    <property type="match status" value="1"/>
</dbReference>
<feature type="binding site" evidence="10 12">
    <location>
        <position position="106"/>
    </location>
    <ligand>
        <name>L-glutamine</name>
        <dbReference type="ChEBI" id="CHEBI:58359"/>
    </ligand>
</feature>
<keyword evidence="4 10" id="KW-0315">Glutamine amidotransferase</keyword>
<dbReference type="GO" id="GO:0042823">
    <property type="term" value="P:pyridoxal phosphate biosynthetic process"/>
    <property type="evidence" value="ECO:0007669"/>
    <property type="project" value="UniProtKB-UniRule"/>
</dbReference>
<dbReference type="PIRSF" id="PIRSF005639">
    <property type="entry name" value="Glut_amidoT_SNO"/>
    <property type="match status" value="1"/>
</dbReference>
<evidence type="ECO:0000256" key="5">
    <source>
        <dbReference type="ARBA" id="ARBA00023239"/>
    </source>
</evidence>
<dbReference type="PROSITE" id="PS51130">
    <property type="entry name" value="PDXT_SNO_2"/>
    <property type="match status" value="1"/>
</dbReference>
<comment type="catalytic activity">
    <reaction evidence="6 10">
        <text>aldehydo-D-ribose 5-phosphate + D-glyceraldehyde 3-phosphate + L-glutamine = pyridoxal 5'-phosphate + L-glutamate + phosphate + 3 H2O + H(+)</text>
        <dbReference type="Rhea" id="RHEA:31507"/>
        <dbReference type="ChEBI" id="CHEBI:15377"/>
        <dbReference type="ChEBI" id="CHEBI:15378"/>
        <dbReference type="ChEBI" id="CHEBI:29985"/>
        <dbReference type="ChEBI" id="CHEBI:43474"/>
        <dbReference type="ChEBI" id="CHEBI:58273"/>
        <dbReference type="ChEBI" id="CHEBI:58359"/>
        <dbReference type="ChEBI" id="CHEBI:59776"/>
        <dbReference type="ChEBI" id="CHEBI:597326"/>
        <dbReference type="EC" id="4.3.3.6"/>
    </reaction>
</comment>
<dbReference type="PANTHER" id="PTHR31559:SF0">
    <property type="entry name" value="PYRIDOXAL 5'-PHOSPHATE SYNTHASE SUBUNIT SNO1-RELATED"/>
    <property type="match status" value="1"/>
</dbReference>
<dbReference type="GO" id="GO:0004359">
    <property type="term" value="F:glutaminase activity"/>
    <property type="evidence" value="ECO:0007669"/>
    <property type="project" value="UniProtKB-UniRule"/>
</dbReference>
<evidence type="ECO:0000256" key="8">
    <source>
        <dbReference type="ARBA" id="ARBA00054599"/>
    </source>
</evidence>
<evidence type="ECO:0000256" key="4">
    <source>
        <dbReference type="ARBA" id="ARBA00022962"/>
    </source>
</evidence>
<proteinExistence type="inferred from homology"/>
<keyword evidence="2 10" id="KW-0378">Hydrolase</keyword>
<dbReference type="InterPro" id="IPR021196">
    <property type="entry name" value="PdxT/SNO_CS"/>
</dbReference>
<dbReference type="EC" id="4.3.3.6" evidence="10"/>
<evidence type="ECO:0000256" key="10">
    <source>
        <dbReference type="HAMAP-Rule" id="MF_01615"/>
    </source>
</evidence>
<comment type="similarity">
    <text evidence="1 10">Belongs to the glutaminase PdxT/SNO family.</text>
</comment>
<evidence type="ECO:0000256" key="7">
    <source>
        <dbReference type="ARBA" id="ARBA00049534"/>
    </source>
</evidence>
<evidence type="ECO:0000256" key="11">
    <source>
        <dbReference type="PIRSR" id="PIRSR005639-1"/>
    </source>
</evidence>
<evidence type="ECO:0000256" key="1">
    <source>
        <dbReference type="ARBA" id="ARBA00008345"/>
    </source>
</evidence>
<dbReference type="Proteomes" id="UP000741360">
    <property type="component" value="Unassembled WGS sequence"/>
</dbReference>
<dbReference type="FunFam" id="3.40.50.880:FF:000010">
    <property type="entry name" value="uncharacterized protein LOC100176842 isoform X2"/>
    <property type="match status" value="1"/>
</dbReference>
<comment type="subunit">
    <text evidence="9 10">In the presence of PdxS, forms a dodecamer of heterodimers. Only shows activity in the heterodimer.</text>
</comment>
<feature type="active site" description="Nucleophile" evidence="10 11">
    <location>
        <position position="79"/>
    </location>
</feature>
<keyword evidence="3 10" id="KW-0663">Pyridoxal phosphate</keyword>
<organism evidence="13 14">
    <name type="scientific">Tectimicrobiota bacterium</name>
    <dbReference type="NCBI Taxonomy" id="2528274"/>
    <lineage>
        <taxon>Bacteria</taxon>
        <taxon>Pseudomonadati</taxon>
        <taxon>Nitrospinota/Tectimicrobiota group</taxon>
        <taxon>Candidatus Tectimicrobiota</taxon>
    </lineage>
</organism>
<dbReference type="EMBL" id="JACPSX010000239">
    <property type="protein sequence ID" value="MBI3015826.1"/>
    <property type="molecule type" value="Genomic_DNA"/>
</dbReference>
<dbReference type="GO" id="GO:0006543">
    <property type="term" value="P:L-glutamine catabolic process"/>
    <property type="evidence" value="ECO:0007669"/>
    <property type="project" value="UniProtKB-UniRule"/>
</dbReference>
<dbReference type="GO" id="GO:0036381">
    <property type="term" value="F:pyridoxal 5'-phosphate synthase (glutamine hydrolysing) activity"/>
    <property type="evidence" value="ECO:0007669"/>
    <property type="project" value="UniProtKB-UniRule"/>
</dbReference>
<comment type="pathway">
    <text evidence="10">Cofactor biosynthesis; pyridoxal 5'-phosphate biosynthesis.</text>
</comment>
<evidence type="ECO:0000256" key="9">
    <source>
        <dbReference type="ARBA" id="ARBA00064749"/>
    </source>
</evidence>
<protein>
    <recommendedName>
        <fullName evidence="10">Pyridoxal 5'-phosphate synthase subunit PdxT</fullName>
        <ecNumber evidence="10">4.3.3.6</ecNumber>
    </recommendedName>
    <alternativeName>
        <fullName evidence="10">Pdx2</fullName>
    </alternativeName>
    <alternativeName>
        <fullName evidence="10">Pyridoxal 5'-phosphate synthase glutaminase subunit</fullName>
        <ecNumber evidence="10">3.5.1.2</ecNumber>
    </alternativeName>
</protein>
<dbReference type="InterPro" id="IPR002161">
    <property type="entry name" value="PdxT/SNO"/>
</dbReference>
<evidence type="ECO:0000313" key="13">
    <source>
        <dbReference type="EMBL" id="MBI3015826.1"/>
    </source>
</evidence>
<sequence>MKLIGVLALQGDFAAHQRALDRLGVASRQVRNLRDLEGISGLILPGGESTTLLKLLDSSGLKEAIVDFHRQGHPLFGTCAGLILLSRQVLNPEQPSLGLIDVTTMRNAYGRQKESFETTGEANFGEDPSLPMVFIRAPRIVRLGESVTPLASYQGECVMAGQDKVLVATFHPEMTDDTRVHRYFLDMTSNGSLSSS</sequence>
<dbReference type="HAMAP" id="MF_01615">
    <property type="entry name" value="PdxT"/>
    <property type="match status" value="1"/>
</dbReference>
<comment type="catalytic activity">
    <reaction evidence="7 10">
        <text>L-glutamine + H2O = L-glutamate + NH4(+)</text>
        <dbReference type="Rhea" id="RHEA:15889"/>
        <dbReference type="ChEBI" id="CHEBI:15377"/>
        <dbReference type="ChEBI" id="CHEBI:28938"/>
        <dbReference type="ChEBI" id="CHEBI:29985"/>
        <dbReference type="ChEBI" id="CHEBI:58359"/>
        <dbReference type="EC" id="3.5.1.2"/>
    </reaction>
</comment>
<comment type="caution">
    <text evidence="13">The sequence shown here is derived from an EMBL/GenBank/DDBJ whole genome shotgun (WGS) entry which is preliminary data.</text>
</comment>
<dbReference type="PROSITE" id="PS01236">
    <property type="entry name" value="PDXT_SNO_1"/>
    <property type="match status" value="1"/>
</dbReference>
<feature type="active site" description="Charge relay system" evidence="10 11">
    <location>
        <position position="173"/>
    </location>
</feature>
<accession>A0A932GRI3</accession>
<evidence type="ECO:0000256" key="3">
    <source>
        <dbReference type="ARBA" id="ARBA00022898"/>
    </source>
</evidence>
<dbReference type="PROSITE" id="PS51273">
    <property type="entry name" value="GATASE_TYPE_1"/>
    <property type="match status" value="1"/>
</dbReference>
<name>A0A932GRI3_UNCTE</name>
<dbReference type="PROSITE" id="PS51274">
    <property type="entry name" value="GATASE_COBBQ"/>
    <property type="match status" value="1"/>
</dbReference>
<dbReference type="Gene3D" id="3.40.50.880">
    <property type="match status" value="1"/>
</dbReference>
<feature type="binding site" evidence="10 12">
    <location>
        <begin position="135"/>
        <end position="136"/>
    </location>
    <ligand>
        <name>L-glutamine</name>
        <dbReference type="ChEBI" id="CHEBI:58359"/>
    </ligand>
</feature>
<feature type="binding site" evidence="10 12">
    <location>
        <begin position="47"/>
        <end position="49"/>
    </location>
    <ligand>
        <name>L-glutamine</name>
        <dbReference type="ChEBI" id="CHEBI:58359"/>
    </ligand>
</feature>
<evidence type="ECO:0000256" key="2">
    <source>
        <dbReference type="ARBA" id="ARBA00022801"/>
    </source>
</evidence>
<dbReference type="EC" id="3.5.1.2" evidence="10"/>
<dbReference type="AlphaFoldDB" id="A0A932GRI3"/>
<evidence type="ECO:0000256" key="6">
    <source>
        <dbReference type="ARBA" id="ARBA00047992"/>
    </source>
</evidence>
<evidence type="ECO:0000256" key="12">
    <source>
        <dbReference type="PIRSR" id="PIRSR005639-2"/>
    </source>
</evidence>
<evidence type="ECO:0000313" key="14">
    <source>
        <dbReference type="Proteomes" id="UP000741360"/>
    </source>
</evidence>
<dbReference type="CDD" id="cd01749">
    <property type="entry name" value="GATase1_PB"/>
    <property type="match status" value="1"/>
</dbReference>
<dbReference type="GO" id="GO:0005829">
    <property type="term" value="C:cytosol"/>
    <property type="evidence" value="ECO:0007669"/>
    <property type="project" value="TreeGrafter"/>
</dbReference>
<dbReference type="SUPFAM" id="SSF52317">
    <property type="entry name" value="Class I glutamine amidotransferase-like"/>
    <property type="match status" value="1"/>
</dbReference>
<keyword evidence="5 10" id="KW-0456">Lyase</keyword>
<feature type="active site" description="Charge relay system" evidence="10 11">
    <location>
        <position position="171"/>
    </location>
</feature>
<dbReference type="InterPro" id="IPR029062">
    <property type="entry name" value="Class_I_gatase-like"/>
</dbReference>
<gene>
    <name evidence="10 13" type="primary">pdxT</name>
    <name evidence="13" type="ORF">HYY65_12410</name>
</gene>
<dbReference type="NCBIfam" id="TIGR03800">
    <property type="entry name" value="PLP_synth_Pdx2"/>
    <property type="match status" value="1"/>
</dbReference>
<comment type="function">
    <text evidence="8 10">Catalyzes the hydrolysis of glutamine to glutamate and ammonia as part of the biosynthesis of pyridoxal 5'-phosphate. The resulting ammonia molecule is channeled to the active site of PdxS.</text>
</comment>
<dbReference type="GO" id="GO:0008614">
    <property type="term" value="P:pyridoxine metabolic process"/>
    <property type="evidence" value="ECO:0007669"/>
    <property type="project" value="TreeGrafter"/>
</dbReference>
<dbReference type="GO" id="GO:1903600">
    <property type="term" value="C:glutaminase complex"/>
    <property type="evidence" value="ECO:0007669"/>
    <property type="project" value="TreeGrafter"/>
</dbReference>
<dbReference type="Pfam" id="PF01174">
    <property type="entry name" value="SNO"/>
    <property type="match status" value="1"/>
</dbReference>
<reference evidence="13" key="1">
    <citation type="submission" date="2020-07" db="EMBL/GenBank/DDBJ databases">
        <title>Huge and variable diversity of episymbiotic CPR bacteria and DPANN archaea in groundwater ecosystems.</title>
        <authorList>
            <person name="He C.Y."/>
            <person name="Keren R."/>
            <person name="Whittaker M."/>
            <person name="Farag I.F."/>
            <person name="Doudna J."/>
            <person name="Cate J.H.D."/>
            <person name="Banfield J.F."/>
        </authorList>
    </citation>
    <scope>NUCLEOTIDE SEQUENCE</scope>
    <source>
        <strain evidence="13">NC_groundwater_717_Ag_S-0.2um_59_8</strain>
    </source>
</reference>